<evidence type="ECO:0000313" key="3">
    <source>
        <dbReference type="Proteomes" id="UP000309038"/>
    </source>
</evidence>
<feature type="region of interest" description="Disordered" evidence="1">
    <location>
        <begin position="234"/>
        <end position="515"/>
    </location>
</feature>
<feature type="compositionally biased region" description="Basic and acidic residues" evidence="1">
    <location>
        <begin position="337"/>
        <end position="347"/>
    </location>
</feature>
<dbReference type="EMBL" id="SGPJ01000130">
    <property type="protein sequence ID" value="THG98215.1"/>
    <property type="molecule type" value="Genomic_DNA"/>
</dbReference>
<accession>A0A4S4KIP6</accession>
<feature type="region of interest" description="Disordered" evidence="1">
    <location>
        <begin position="25"/>
        <end position="106"/>
    </location>
</feature>
<dbReference type="Proteomes" id="UP000309038">
    <property type="component" value="Unassembled WGS sequence"/>
</dbReference>
<keyword evidence="3" id="KW-1185">Reference proteome</keyword>
<feature type="compositionally biased region" description="Low complexity" evidence="1">
    <location>
        <begin position="70"/>
        <end position="80"/>
    </location>
</feature>
<feature type="compositionally biased region" description="Basic and acidic residues" evidence="1">
    <location>
        <begin position="456"/>
        <end position="465"/>
    </location>
</feature>
<feature type="compositionally biased region" description="Polar residues" evidence="1">
    <location>
        <begin position="234"/>
        <end position="246"/>
    </location>
</feature>
<feature type="region of interest" description="Disordered" evidence="1">
    <location>
        <begin position="143"/>
        <end position="188"/>
    </location>
</feature>
<feature type="compositionally biased region" description="Basic residues" evidence="1">
    <location>
        <begin position="53"/>
        <end position="64"/>
    </location>
</feature>
<reference evidence="2 3" key="1">
    <citation type="submission" date="2019-02" db="EMBL/GenBank/DDBJ databases">
        <title>Genome sequencing of the rare red list fungi Phlebia centrifuga.</title>
        <authorList>
            <person name="Buettner E."/>
            <person name="Kellner H."/>
        </authorList>
    </citation>
    <scope>NUCLEOTIDE SEQUENCE [LARGE SCALE GENOMIC DNA]</scope>
    <source>
        <strain evidence="2 3">DSM 108282</strain>
    </source>
</reference>
<dbReference type="AlphaFoldDB" id="A0A4S4KIP6"/>
<comment type="caution">
    <text evidence="2">The sequence shown here is derived from an EMBL/GenBank/DDBJ whole genome shotgun (WGS) entry which is preliminary data.</text>
</comment>
<feature type="compositionally biased region" description="Acidic residues" evidence="1">
    <location>
        <begin position="355"/>
        <end position="372"/>
    </location>
</feature>
<evidence type="ECO:0000313" key="2">
    <source>
        <dbReference type="EMBL" id="THG98215.1"/>
    </source>
</evidence>
<protein>
    <submittedName>
        <fullName evidence="2">Uncharacterized protein</fullName>
    </submittedName>
</protein>
<proteinExistence type="predicted"/>
<feature type="compositionally biased region" description="Basic and acidic residues" evidence="1">
    <location>
        <begin position="498"/>
        <end position="515"/>
    </location>
</feature>
<evidence type="ECO:0000256" key="1">
    <source>
        <dbReference type="SAM" id="MobiDB-lite"/>
    </source>
</evidence>
<organism evidence="2 3">
    <name type="scientific">Hermanssonia centrifuga</name>
    <dbReference type="NCBI Taxonomy" id="98765"/>
    <lineage>
        <taxon>Eukaryota</taxon>
        <taxon>Fungi</taxon>
        <taxon>Dikarya</taxon>
        <taxon>Basidiomycota</taxon>
        <taxon>Agaricomycotina</taxon>
        <taxon>Agaricomycetes</taxon>
        <taxon>Polyporales</taxon>
        <taxon>Meruliaceae</taxon>
        <taxon>Hermanssonia</taxon>
    </lineage>
</organism>
<gene>
    <name evidence="2" type="ORF">EW026_g3935</name>
</gene>
<name>A0A4S4KIP6_9APHY</name>
<feature type="compositionally biased region" description="Acidic residues" evidence="1">
    <location>
        <begin position="263"/>
        <end position="275"/>
    </location>
</feature>
<sequence length="614" mass="67173">MDESLDIATSFKYMVDIGAHMASAHIEPRAEIPEQVESPEPPSPSTSALPRGRSPRAGKSAFKKPKPDGDSVSSKGKGSPAQIGRERSLPKDGPTPKGKRKVTFDVQPDVAIITNEALVEDTPKPLGSEEAVFDMDNELIGDSTDAAVPVPLPQPTATAEPLHTGRSLSRVRPTMLSTIEEGDSKRRGMDEVLNFEQEQVTDPREAEILKLVAASTPSHRSAWKKNSAAWQTFVNRQKALDNQRNSIPEEDESSNAEGSAYYDESEDDSGLEDENKDQWSNNDTIARSLPIPIGPLGANGKTFGLPSLQPKTSLSDRPGILVPPLDKVSAAAMRRASYAERDRRRSVDPGALDFTAEDDDDADEDEDMEMDQEMPPARGSRPTAFEVSFGPGEVRLGESTSLNDRRPEAANSSPFRRPNESFPPPAQLHASNFNNRYAIPPSRPPNSAAGPSRSATTHEKRKNNDIYEPASARSGKRPRPLNDPVPRYSPSEDEYMEEEKRPVIHGEDSVENAGSHEKPIRLLSNFTIFDPKQGFALVPLTVVNEGNNREVEAVGNVTAVFAEEDAGQEADYVDGAENPNEEQRLQRIRTAPILHYTMNYGDADECVILPPSSE</sequence>